<dbReference type="SUPFAM" id="SSF50475">
    <property type="entry name" value="FMN-binding split barrel"/>
    <property type="match status" value="1"/>
</dbReference>
<dbReference type="InterPro" id="IPR011576">
    <property type="entry name" value="Pyridox_Oxase_N"/>
</dbReference>
<protein>
    <submittedName>
        <fullName evidence="3">Pyridoxamine 5'-phosphate oxidase</fullName>
    </submittedName>
</protein>
<dbReference type="GO" id="GO:0016627">
    <property type="term" value="F:oxidoreductase activity, acting on the CH-CH group of donors"/>
    <property type="evidence" value="ECO:0007669"/>
    <property type="project" value="TreeGrafter"/>
</dbReference>
<accession>A0A7G1KLN8</accession>
<dbReference type="Pfam" id="PF01243">
    <property type="entry name" value="PNPOx_N"/>
    <property type="match status" value="1"/>
</dbReference>
<feature type="domain" description="Pyridoxamine 5'-phosphate oxidase N-terminal" evidence="2">
    <location>
        <begin position="9"/>
        <end position="132"/>
    </location>
</feature>
<dbReference type="Proteomes" id="UP000516173">
    <property type="component" value="Chromosome"/>
</dbReference>
<organism evidence="3 4">
    <name type="scientific">Nocardia wallacei</name>
    <dbReference type="NCBI Taxonomy" id="480035"/>
    <lineage>
        <taxon>Bacteria</taxon>
        <taxon>Bacillati</taxon>
        <taxon>Actinomycetota</taxon>
        <taxon>Actinomycetes</taxon>
        <taxon>Mycobacteriales</taxon>
        <taxon>Nocardiaceae</taxon>
        <taxon>Nocardia</taxon>
    </lineage>
</organism>
<proteinExistence type="predicted"/>
<dbReference type="InterPro" id="IPR052019">
    <property type="entry name" value="F420H2_bilvrd_red/Heme_oxyg"/>
</dbReference>
<dbReference type="RefSeq" id="WP_187688810.1">
    <property type="nucleotide sequence ID" value="NZ_AP023396.1"/>
</dbReference>
<dbReference type="GO" id="GO:0005829">
    <property type="term" value="C:cytosol"/>
    <property type="evidence" value="ECO:0007669"/>
    <property type="project" value="TreeGrafter"/>
</dbReference>
<dbReference type="AlphaFoldDB" id="A0A7G1KLN8"/>
<name>A0A7G1KLN8_9NOCA</name>
<dbReference type="Gene3D" id="2.30.110.10">
    <property type="entry name" value="Electron Transport, Fmn-binding Protein, Chain A"/>
    <property type="match status" value="1"/>
</dbReference>
<dbReference type="GO" id="GO:0070967">
    <property type="term" value="F:coenzyme F420 binding"/>
    <property type="evidence" value="ECO:0007669"/>
    <property type="project" value="TreeGrafter"/>
</dbReference>
<dbReference type="InterPro" id="IPR012349">
    <property type="entry name" value="Split_barrel_FMN-bd"/>
</dbReference>
<dbReference type="KEGG" id="nwl:NWFMUON74_35230"/>
<keyword evidence="1" id="KW-0560">Oxidoreductase</keyword>
<dbReference type="EMBL" id="AP023396">
    <property type="protein sequence ID" value="BCK55751.1"/>
    <property type="molecule type" value="Genomic_DNA"/>
</dbReference>
<evidence type="ECO:0000256" key="1">
    <source>
        <dbReference type="ARBA" id="ARBA00023002"/>
    </source>
</evidence>
<dbReference type="PANTHER" id="PTHR35176">
    <property type="entry name" value="HEME OXYGENASE HI_0854-RELATED"/>
    <property type="match status" value="1"/>
</dbReference>
<evidence type="ECO:0000313" key="4">
    <source>
        <dbReference type="Proteomes" id="UP000516173"/>
    </source>
</evidence>
<evidence type="ECO:0000259" key="2">
    <source>
        <dbReference type="Pfam" id="PF01243"/>
    </source>
</evidence>
<gene>
    <name evidence="3" type="ORF">NWFMUON74_35230</name>
</gene>
<evidence type="ECO:0000313" key="3">
    <source>
        <dbReference type="EMBL" id="BCK55751.1"/>
    </source>
</evidence>
<reference evidence="3 4" key="1">
    <citation type="submission" date="2020-08" db="EMBL/GenBank/DDBJ databases">
        <title>Genome Sequencing of Nocardia wallacei strain FMUON74 and assembly.</title>
        <authorList>
            <person name="Toyokawa M."/>
            <person name="Uesaka K."/>
        </authorList>
    </citation>
    <scope>NUCLEOTIDE SEQUENCE [LARGE SCALE GENOMIC DNA]</scope>
    <source>
        <strain evidence="3 4">FMUON74</strain>
    </source>
</reference>
<dbReference type="GeneID" id="80348050"/>
<keyword evidence="4" id="KW-1185">Reference proteome</keyword>
<dbReference type="PANTHER" id="PTHR35176:SF6">
    <property type="entry name" value="HEME OXYGENASE HI_0854-RELATED"/>
    <property type="match status" value="1"/>
</dbReference>
<sequence length="143" mass="15890">MALTPRDREKFLSEPHIGALAIAAGPDRGPLTVPIWYDYVPGGELWLLTGPQSKKMTLLRAAGRFSLMAERLEPTVRYVTAEGPVTRIVPADDALHEAMVRRYLPEDQVAGYLKFAETLGEQAAVYMRPEHWLSADLGDLSEL</sequence>